<feature type="domain" description="Radical SAM core" evidence="7">
    <location>
        <begin position="71"/>
        <end position="290"/>
    </location>
</feature>
<gene>
    <name evidence="8" type="ORF">C8D99_12424</name>
</gene>
<dbReference type="Pfam" id="PF04055">
    <property type="entry name" value="Radical_SAM"/>
    <property type="match status" value="1"/>
</dbReference>
<organism evidence="8 9">
    <name type="scientific">Aminivibrio pyruvatiphilus</name>
    <dbReference type="NCBI Taxonomy" id="1005740"/>
    <lineage>
        <taxon>Bacteria</taxon>
        <taxon>Thermotogati</taxon>
        <taxon>Synergistota</taxon>
        <taxon>Synergistia</taxon>
        <taxon>Synergistales</taxon>
        <taxon>Aminobacteriaceae</taxon>
        <taxon>Aminivibrio</taxon>
    </lineage>
</organism>
<keyword evidence="3 6" id="KW-0479">Metal-binding</keyword>
<reference evidence="8 9" key="1">
    <citation type="submission" date="2019-03" db="EMBL/GenBank/DDBJ databases">
        <title>Genomic Encyclopedia of Type Strains, Phase IV (KMG-IV): sequencing the most valuable type-strain genomes for metagenomic binning, comparative biology and taxonomic classification.</title>
        <authorList>
            <person name="Goeker M."/>
        </authorList>
    </citation>
    <scope>NUCLEOTIDE SEQUENCE [LARGE SCALE GENOMIC DNA]</scope>
    <source>
        <strain evidence="8 9">DSM 25964</strain>
    </source>
</reference>
<evidence type="ECO:0000256" key="5">
    <source>
        <dbReference type="ARBA" id="ARBA00023014"/>
    </source>
</evidence>
<evidence type="ECO:0000256" key="6">
    <source>
        <dbReference type="PIRSR" id="PIRSR004869-50"/>
    </source>
</evidence>
<dbReference type="GO" id="GO:0046872">
    <property type="term" value="F:metal ion binding"/>
    <property type="evidence" value="ECO:0007669"/>
    <property type="project" value="UniProtKB-KW"/>
</dbReference>
<dbReference type="InterPro" id="IPR058240">
    <property type="entry name" value="rSAM_sf"/>
</dbReference>
<dbReference type="PIRSF" id="PIRSF004869">
    <property type="entry name" value="PflX_prd"/>
    <property type="match status" value="1"/>
</dbReference>
<evidence type="ECO:0000256" key="4">
    <source>
        <dbReference type="ARBA" id="ARBA00023004"/>
    </source>
</evidence>
<dbReference type="InterPro" id="IPR016431">
    <property type="entry name" value="Pyrv-formate_lyase-activ_prd"/>
</dbReference>
<dbReference type="PANTHER" id="PTHR30352:SF5">
    <property type="entry name" value="PYRUVATE FORMATE-LYASE 1-ACTIVATING ENZYME"/>
    <property type="match status" value="1"/>
</dbReference>
<comment type="caution">
    <text evidence="8">The sequence shown here is derived from an EMBL/GenBank/DDBJ whole genome shotgun (WGS) entry which is preliminary data.</text>
</comment>
<evidence type="ECO:0000256" key="2">
    <source>
        <dbReference type="ARBA" id="ARBA00022691"/>
    </source>
</evidence>
<sequence length="339" mass="37505">MTKGFRTALWWRREQESIRCLLCPHCCLLAPGETGKCRARRHERGRGLITLNYGRISSAAVDPIEKKPLYHWNPGTAILSLGTVGCSMDCPFCQNWRIAGWDPALSLASMEPEGVVALGAKTESRAVAFTYNEPLVWFEFLLDASRALREAGKSTVIVSNGMILPEPLGELLPFLSAANIDLKAFTPEAYGVLGGNLEAVKNTIRTLITGGVHVEVTFLLVPGINDDREAFGRMVQWLASLEPRPVLHVSRYFPARKWTVPPPSKEMVREYCTLARKELPWVYSGNTGERSETRCLSCGGLLLARREYSIIENNLDPSGRCVACGTRSQIIITEQPGAD</sequence>
<evidence type="ECO:0000259" key="7">
    <source>
        <dbReference type="PROSITE" id="PS51918"/>
    </source>
</evidence>
<evidence type="ECO:0000313" key="8">
    <source>
        <dbReference type="EMBL" id="TDY55383.1"/>
    </source>
</evidence>
<dbReference type="AlphaFoldDB" id="A0A4R8M4J4"/>
<dbReference type="InterPro" id="IPR013785">
    <property type="entry name" value="Aldolase_TIM"/>
</dbReference>
<feature type="binding site" evidence="6">
    <location>
        <position position="90"/>
    </location>
    <ligand>
        <name>[4Fe-4S] cluster</name>
        <dbReference type="ChEBI" id="CHEBI:49883"/>
        <note>4Fe-4S-S-AdoMet</note>
    </ligand>
</feature>
<dbReference type="InterPro" id="IPR034457">
    <property type="entry name" value="Organic_radical-activating"/>
</dbReference>
<keyword evidence="4 6" id="KW-0408">Iron</keyword>
<dbReference type="CDD" id="cd01335">
    <property type="entry name" value="Radical_SAM"/>
    <property type="match status" value="1"/>
</dbReference>
<dbReference type="InterPro" id="IPR007197">
    <property type="entry name" value="rSAM"/>
</dbReference>
<evidence type="ECO:0000256" key="1">
    <source>
        <dbReference type="ARBA" id="ARBA00022485"/>
    </source>
</evidence>
<dbReference type="OrthoDB" id="9778883at2"/>
<dbReference type="Proteomes" id="UP000295066">
    <property type="component" value="Unassembled WGS sequence"/>
</dbReference>
<dbReference type="GO" id="GO:0051539">
    <property type="term" value="F:4 iron, 4 sulfur cluster binding"/>
    <property type="evidence" value="ECO:0007669"/>
    <property type="project" value="UniProtKB-KW"/>
</dbReference>
<dbReference type="NCBIfam" id="TIGR04337">
    <property type="entry name" value="AmmeMemoSam_rS"/>
    <property type="match status" value="1"/>
</dbReference>
<keyword evidence="8" id="KW-0456">Lyase</keyword>
<dbReference type="PANTHER" id="PTHR30352">
    <property type="entry name" value="PYRUVATE FORMATE-LYASE-ACTIVATING ENZYME"/>
    <property type="match status" value="1"/>
</dbReference>
<dbReference type="Gene3D" id="3.20.20.70">
    <property type="entry name" value="Aldolase class I"/>
    <property type="match status" value="1"/>
</dbReference>
<name>A0A4R8M4J4_9BACT</name>
<evidence type="ECO:0000313" key="9">
    <source>
        <dbReference type="Proteomes" id="UP000295066"/>
    </source>
</evidence>
<dbReference type="PROSITE" id="PS51918">
    <property type="entry name" value="RADICAL_SAM"/>
    <property type="match status" value="1"/>
</dbReference>
<protein>
    <submittedName>
        <fullName evidence="8">Pyruvate formate lyase activating enzyme</fullName>
    </submittedName>
</protein>
<comment type="cofactor">
    <cofactor evidence="6">
        <name>[4Fe-4S] cluster</name>
        <dbReference type="ChEBI" id="CHEBI:49883"/>
    </cofactor>
    <text evidence="6">Binds 1 [4Fe-4S] cluster. The cluster is coordinated with 3 cysteines and an exchangeable S-adenosyl-L-methionine.</text>
</comment>
<dbReference type="RefSeq" id="WP_133958978.1">
    <property type="nucleotide sequence ID" value="NZ_SORI01000024.1"/>
</dbReference>
<keyword evidence="5 6" id="KW-0411">Iron-sulfur</keyword>
<keyword evidence="8" id="KW-0670">Pyruvate</keyword>
<feature type="binding site" evidence="6">
    <location>
        <position position="86"/>
    </location>
    <ligand>
        <name>[4Fe-4S] cluster</name>
        <dbReference type="ChEBI" id="CHEBI:49883"/>
        <note>4Fe-4S-S-AdoMet</note>
    </ligand>
</feature>
<dbReference type="SFLD" id="SFLDG01101">
    <property type="entry name" value="Uncharacterised_Radical_SAM_Su"/>
    <property type="match status" value="1"/>
</dbReference>
<proteinExistence type="predicted"/>
<dbReference type="GO" id="GO:0016829">
    <property type="term" value="F:lyase activity"/>
    <property type="evidence" value="ECO:0007669"/>
    <property type="project" value="UniProtKB-KW"/>
</dbReference>
<keyword evidence="9" id="KW-1185">Reference proteome</keyword>
<feature type="binding site" evidence="6">
    <location>
        <position position="93"/>
    </location>
    <ligand>
        <name>[4Fe-4S] cluster</name>
        <dbReference type="ChEBI" id="CHEBI:49883"/>
        <note>4Fe-4S-S-AdoMet</note>
    </ligand>
</feature>
<dbReference type="InterPro" id="IPR027596">
    <property type="entry name" value="AmmeMemoSam_rS"/>
</dbReference>
<accession>A0A4R8M4J4</accession>
<dbReference type="SFLD" id="SFLDS00029">
    <property type="entry name" value="Radical_SAM"/>
    <property type="match status" value="1"/>
</dbReference>
<evidence type="ECO:0000256" key="3">
    <source>
        <dbReference type="ARBA" id="ARBA00022723"/>
    </source>
</evidence>
<dbReference type="EMBL" id="SORI01000024">
    <property type="protein sequence ID" value="TDY55383.1"/>
    <property type="molecule type" value="Genomic_DNA"/>
</dbReference>
<dbReference type="SUPFAM" id="SSF102114">
    <property type="entry name" value="Radical SAM enzymes"/>
    <property type="match status" value="1"/>
</dbReference>
<keyword evidence="1" id="KW-0004">4Fe-4S</keyword>
<keyword evidence="2 6" id="KW-0949">S-adenosyl-L-methionine</keyword>